<evidence type="ECO:0000313" key="11">
    <source>
        <dbReference type="EMBL" id="NGO64729.1"/>
    </source>
</evidence>
<dbReference type="InterPro" id="IPR011053">
    <property type="entry name" value="Single_hybrid_motif"/>
</dbReference>
<dbReference type="NCBIfam" id="TIGR00531">
    <property type="entry name" value="BCCP"/>
    <property type="match status" value="1"/>
</dbReference>
<dbReference type="InterPro" id="IPR001249">
    <property type="entry name" value="AcCoA_biotinCC"/>
</dbReference>
<gene>
    <name evidence="11" type="primary">accB</name>
    <name evidence="11" type="ORF">G6N76_13750</name>
</gene>
<evidence type="ECO:0000256" key="6">
    <source>
        <dbReference type="ARBA" id="ARBA00023098"/>
    </source>
</evidence>
<dbReference type="Pfam" id="PF00364">
    <property type="entry name" value="Biotin_lipoyl"/>
    <property type="match status" value="1"/>
</dbReference>
<proteinExistence type="predicted"/>
<dbReference type="PROSITE" id="PS50968">
    <property type="entry name" value="BIOTINYL_LIPOYL"/>
    <property type="match status" value="1"/>
</dbReference>
<dbReference type="GO" id="GO:0006633">
    <property type="term" value="P:fatty acid biosynthetic process"/>
    <property type="evidence" value="ECO:0007669"/>
    <property type="project" value="UniProtKB-UniPathway"/>
</dbReference>
<dbReference type="GO" id="GO:0009317">
    <property type="term" value="C:acetyl-CoA carboxylase complex"/>
    <property type="evidence" value="ECO:0007669"/>
    <property type="project" value="InterPro"/>
</dbReference>
<dbReference type="Gene3D" id="2.40.50.100">
    <property type="match status" value="1"/>
</dbReference>
<evidence type="ECO:0000256" key="3">
    <source>
        <dbReference type="ARBA" id="ARBA00017562"/>
    </source>
</evidence>
<evidence type="ECO:0000256" key="7">
    <source>
        <dbReference type="ARBA" id="ARBA00023160"/>
    </source>
</evidence>
<reference evidence="11 12" key="1">
    <citation type="submission" date="2020-02" db="EMBL/GenBank/DDBJ databases">
        <title>Genome sequence of the type strain CCBAU10050 of Rhizobium daejeonense.</title>
        <authorList>
            <person name="Gao J."/>
            <person name="Sun J."/>
        </authorList>
    </citation>
    <scope>NUCLEOTIDE SEQUENCE [LARGE SCALE GENOMIC DNA]</scope>
    <source>
        <strain evidence="11 12">CCBAU10050</strain>
    </source>
</reference>
<dbReference type="SUPFAM" id="SSF51230">
    <property type="entry name" value="Single hybrid motif"/>
    <property type="match status" value="1"/>
</dbReference>
<dbReference type="RefSeq" id="WP_163903175.1">
    <property type="nucleotide sequence ID" value="NZ_CP048427.1"/>
</dbReference>
<organism evidence="11 12">
    <name type="scientific">Rhizobium daejeonense</name>
    <dbReference type="NCBI Taxonomy" id="240521"/>
    <lineage>
        <taxon>Bacteria</taxon>
        <taxon>Pseudomonadati</taxon>
        <taxon>Pseudomonadota</taxon>
        <taxon>Alphaproteobacteria</taxon>
        <taxon>Hyphomicrobiales</taxon>
        <taxon>Rhizobiaceae</taxon>
        <taxon>Rhizobium/Agrobacterium group</taxon>
        <taxon>Rhizobium</taxon>
    </lineage>
</organism>
<comment type="caution">
    <text evidence="11">The sequence shown here is derived from an EMBL/GenBank/DDBJ whole genome shotgun (WGS) entry which is preliminary data.</text>
</comment>
<dbReference type="GO" id="GO:0003989">
    <property type="term" value="F:acetyl-CoA carboxylase activity"/>
    <property type="evidence" value="ECO:0007669"/>
    <property type="project" value="InterPro"/>
</dbReference>
<dbReference type="AlphaFoldDB" id="A0A6M1S0B2"/>
<evidence type="ECO:0000256" key="5">
    <source>
        <dbReference type="ARBA" id="ARBA00022832"/>
    </source>
</evidence>
<dbReference type="PANTHER" id="PTHR45266">
    <property type="entry name" value="OXALOACETATE DECARBOXYLASE ALPHA CHAIN"/>
    <property type="match status" value="1"/>
</dbReference>
<evidence type="ECO:0000256" key="4">
    <source>
        <dbReference type="ARBA" id="ARBA00022516"/>
    </source>
</evidence>
<evidence type="ECO:0000256" key="8">
    <source>
        <dbReference type="ARBA" id="ARBA00023267"/>
    </source>
</evidence>
<evidence type="ECO:0000256" key="9">
    <source>
        <dbReference type="RuleBase" id="RU364072"/>
    </source>
</evidence>
<keyword evidence="8 9" id="KW-0092">Biotin</keyword>
<name>A0A6M1S0B2_9HYPH</name>
<accession>A0A6M1S0B2</accession>
<evidence type="ECO:0000256" key="2">
    <source>
        <dbReference type="ARBA" id="ARBA00005194"/>
    </source>
</evidence>
<evidence type="ECO:0000313" key="12">
    <source>
        <dbReference type="Proteomes" id="UP000477849"/>
    </source>
</evidence>
<keyword evidence="12" id="KW-1185">Reference proteome</keyword>
<dbReference type="InterPro" id="IPR000089">
    <property type="entry name" value="Biotin_lipoyl"/>
</dbReference>
<dbReference type="Proteomes" id="UP000477849">
    <property type="component" value="Unassembled WGS sequence"/>
</dbReference>
<keyword evidence="6 9" id="KW-0443">Lipid metabolism</keyword>
<comment type="function">
    <text evidence="1 9">This protein is a component of the acetyl coenzyme A carboxylase complex; first, biotin carboxylase catalyzes the carboxylation of the carrier protein and then the transcarboxylase transfers the carboxyl group to form malonyl-CoA.</text>
</comment>
<sequence>MDLATIAKLMEMLQDSSLNELELSENGTRIRLSKTAGRAGGGSVIPANVRSESPEAMAAAEIASLLALPEVEDSVEKVVVAGLPGTFYRAPAPGAEPYAKEGDIIKEGQTLALIEAMKMLNPVEAPLAGRIGHILVEDGQPVTAGTPLITLIAD</sequence>
<evidence type="ECO:0000256" key="1">
    <source>
        <dbReference type="ARBA" id="ARBA00003761"/>
    </source>
</evidence>
<dbReference type="PROSITE" id="PS00188">
    <property type="entry name" value="BIOTIN"/>
    <property type="match status" value="1"/>
</dbReference>
<comment type="pathway">
    <text evidence="2 9">Lipid metabolism; fatty acid biosynthesis.</text>
</comment>
<evidence type="ECO:0000259" key="10">
    <source>
        <dbReference type="PROSITE" id="PS50968"/>
    </source>
</evidence>
<feature type="domain" description="Lipoyl-binding" evidence="10">
    <location>
        <begin position="78"/>
        <end position="152"/>
    </location>
</feature>
<keyword evidence="4 9" id="KW-0444">Lipid biosynthesis</keyword>
<dbReference type="InterPro" id="IPR001882">
    <property type="entry name" value="Biotin_BS"/>
</dbReference>
<protein>
    <recommendedName>
        <fullName evidence="3 9">Biotin carboxyl carrier protein of acetyl-CoA carboxylase</fullName>
    </recommendedName>
</protein>
<keyword evidence="5 9" id="KW-0276">Fatty acid metabolism</keyword>
<dbReference type="PRINTS" id="PR01071">
    <property type="entry name" value="ACOABIOTINCC"/>
</dbReference>
<keyword evidence="7 9" id="KW-0275">Fatty acid biosynthesis</keyword>
<dbReference type="UniPathway" id="UPA00094"/>
<dbReference type="PANTHER" id="PTHR45266:SF3">
    <property type="entry name" value="OXALOACETATE DECARBOXYLASE ALPHA CHAIN"/>
    <property type="match status" value="1"/>
</dbReference>
<dbReference type="EMBL" id="JAAKZH010000004">
    <property type="protein sequence ID" value="NGO64729.1"/>
    <property type="molecule type" value="Genomic_DNA"/>
</dbReference>
<dbReference type="InterPro" id="IPR050709">
    <property type="entry name" value="Biotin_Carboxyl_Carrier/Decarb"/>
</dbReference>
<dbReference type="CDD" id="cd06850">
    <property type="entry name" value="biotinyl_domain"/>
    <property type="match status" value="1"/>
</dbReference>